<evidence type="ECO:0000313" key="1">
    <source>
        <dbReference type="EMBL" id="SGY83911.1"/>
    </source>
</evidence>
<organism evidence="1 2">
    <name type="scientific">Microbotryum silenes-dioicae</name>
    <dbReference type="NCBI Taxonomy" id="796604"/>
    <lineage>
        <taxon>Eukaryota</taxon>
        <taxon>Fungi</taxon>
        <taxon>Dikarya</taxon>
        <taxon>Basidiomycota</taxon>
        <taxon>Pucciniomycotina</taxon>
        <taxon>Microbotryomycetes</taxon>
        <taxon>Microbotryales</taxon>
        <taxon>Microbotryaceae</taxon>
        <taxon>Microbotryum</taxon>
    </lineage>
</organism>
<dbReference type="EMBL" id="FQNC01000049">
    <property type="protein sequence ID" value="SGY83911.1"/>
    <property type="molecule type" value="Genomic_DNA"/>
</dbReference>
<proteinExistence type="predicted"/>
<keyword evidence="2" id="KW-1185">Reference proteome</keyword>
<evidence type="ECO:0000313" key="2">
    <source>
        <dbReference type="Proteomes" id="UP000249464"/>
    </source>
</evidence>
<sequence>MRSKIRDFGGFYLRASDWAFGGPGWDLTRFGKVWPGRAELGRLNQIKGREGGLRA</sequence>
<dbReference type="Proteomes" id="UP000249464">
    <property type="component" value="Unassembled WGS sequence"/>
</dbReference>
<name>A0A2X0MH59_9BASI</name>
<gene>
    <name evidence="1" type="primary">BQ5605_C009g05663</name>
    <name evidence="1" type="ORF">BQ5605_C009G05663</name>
</gene>
<protein>
    <submittedName>
        <fullName evidence="1">BQ5605_C009g05663 protein</fullName>
    </submittedName>
</protein>
<reference evidence="1 2" key="1">
    <citation type="submission" date="2016-11" db="EMBL/GenBank/DDBJ databases">
        <authorList>
            <person name="Jaros S."/>
            <person name="Januszkiewicz K."/>
            <person name="Wedrychowicz H."/>
        </authorList>
    </citation>
    <scope>NUCLEOTIDE SEQUENCE [LARGE SCALE GENOMIC DNA]</scope>
</reference>
<accession>A0A2X0MH59</accession>
<dbReference type="AlphaFoldDB" id="A0A2X0MH59"/>